<keyword evidence="2" id="KW-1133">Transmembrane helix</keyword>
<proteinExistence type="predicted"/>
<feature type="region of interest" description="Disordered" evidence="1">
    <location>
        <begin position="225"/>
        <end position="262"/>
    </location>
</feature>
<feature type="transmembrane region" description="Helical" evidence="2">
    <location>
        <begin position="203"/>
        <end position="225"/>
    </location>
</feature>
<reference evidence="3 4" key="1">
    <citation type="journal article" date="2018" name="Front. Microbiol.">
        <title>Prospects for Fungal Bioremediation of Acidic Radioactive Waste Sites: Characterization and Genome Sequence of Rhodotorula taiwanensis MD1149.</title>
        <authorList>
            <person name="Tkavc R."/>
            <person name="Matrosova V.Y."/>
            <person name="Grichenko O.E."/>
            <person name="Gostincar C."/>
            <person name="Volpe R.P."/>
            <person name="Klimenkova P."/>
            <person name="Gaidamakova E.K."/>
            <person name="Zhou C.E."/>
            <person name="Stewart B.J."/>
            <person name="Lyman M.G."/>
            <person name="Malfatti S.A."/>
            <person name="Rubinfeld B."/>
            <person name="Courtot M."/>
            <person name="Singh J."/>
            <person name="Dalgard C.L."/>
            <person name="Hamilton T."/>
            <person name="Frey K.G."/>
            <person name="Gunde-Cimerman N."/>
            <person name="Dugan L."/>
            <person name="Daly M.J."/>
        </authorList>
    </citation>
    <scope>NUCLEOTIDE SEQUENCE [LARGE SCALE GENOMIC DNA]</scope>
    <source>
        <strain evidence="3 4">MD1149</strain>
    </source>
</reference>
<keyword evidence="2" id="KW-0472">Membrane</keyword>
<evidence type="ECO:0000313" key="4">
    <source>
        <dbReference type="Proteomes" id="UP000237144"/>
    </source>
</evidence>
<accession>A0A2S5B7U8</accession>
<name>A0A2S5B7U8_9BASI</name>
<keyword evidence="4" id="KW-1185">Reference proteome</keyword>
<sequence length="359" mass="35081">MASPPGQGQHRLASPPLSSAHGTGGPTERDPFLAQTAGIPLTEQDRQEGYDVELLNARPRGRYSADLDSIGAGAGAGGAAVPAAGLDTDDDSLNGREKYAGTGTGLAQVSSHPGLAPPTAALGAAGAGGIALGPIGGAHHAYGGIDGPLGGAGLYNKEFAGANGLGNGSGGGSGGTGRFSSGGANSGTTAVSGRRKPWFLRPLPLLLVAGVVIGIALAVGLGVGLSQSGSKSSKDLAASGSDRNGTSSSRSSRSRSIGSTGTVVPSSLYSSYTSDHPQSSTTLVVVQTAVTTNGTAVSTATFVTSVPAPANGTTLATTGNRPVPAASSTLINGTIFVSALTQTTEFAAATATFRARGRR</sequence>
<organism evidence="3 4">
    <name type="scientific">Rhodotorula taiwanensis</name>
    <dbReference type="NCBI Taxonomy" id="741276"/>
    <lineage>
        <taxon>Eukaryota</taxon>
        <taxon>Fungi</taxon>
        <taxon>Dikarya</taxon>
        <taxon>Basidiomycota</taxon>
        <taxon>Pucciniomycotina</taxon>
        <taxon>Microbotryomycetes</taxon>
        <taxon>Sporidiobolales</taxon>
        <taxon>Sporidiobolaceae</taxon>
        <taxon>Rhodotorula</taxon>
    </lineage>
</organism>
<dbReference type="EMBL" id="PJQD01000046">
    <property type="protein sequence ID" value="POY72848.1"/>
    <property type="molecule type" value="Genomic_DNA"/>
</dbReference>
<feature type="region of interest" description="Disordered" evidence="1">
    <location>
        <begin position="1"/>
        <end position="51"/>
    </location>
</feature>
<feature type="compositionally biased region" description="Low complexity" evidence="1">
    <location>
        <begin position="239"/>
        <end position="262"/>
    </location>
</feature>
<gene>
    <name evidence="3" type="ORF">BMF94_4103</name>
</gene>
<protein>
    <submittedName>
        <fullName evidence="3">Uncharacterized protein</fullName>
    </submittedName>
</protein>
<feature type="region of interest" description="Disordered" evidence="1">
    <location>
        <begin position="170"/>
        <end position="192"/>
    </location>
</feature>
<dbReference type="Proteomes" id="UP000237144">
    <property type="component" value="Unassembled WGS sequence"/>
</dbReference>
<evidence type="ECO:0000256" key="2">
    <source>
        <dbReference type="SAM" id="Phobius"/>
    </source>
</evidence>
<keyword evidence="2" id="KW-0812">Transmembrane</keyword>
<comment type="caution">
    <text evidence="3">The sequence shown here is derived from an EMBL/GenBank/DDBJ whole genome shotgun (WGS) entry which is preliminary data.</text>
</comment>
<dbReference type="OrthoDB" id="2538097at2759"/>
<dbReference type="AlphaFoldDB" id="A0A2S5B7U8"/>
<evidence type="ECO:0000256" key="1">
    <source>
        <dbReference type="SAM" id="MobiDB-lite"/>
    </source>
</evidence>
<evidence type="ECO:0000313" key="3">
    <source>
        <dbReference type="EMBL" id="POY72848.1"/>
    </source>
</evidence>